<organism evidence="3 4">
    <name type="scientific">Sphingomonas tagetis</name>
    <dbReference type="NCBI Taxonomy" id="2949092"/>
    <lineage>
        <taxon>Bacteria</taxon>
        <taxon>Pseudomonadati</taxon>
        <taxon>Pseudomonadota</taxon>
        <taxon>Alphaproteobacteria</taxon>
        <taxon>Sphingomonadales</taxon>
        <taxon>Sphingomonadaceae</taxon>
        <taxon>Sphingomonas</taxon>
    </lineage>
</organism>
<reference evidence="3" key="1">
    <citation type="submission" date="2022-05" db="EMBL/GenBank/DDBJ databases">
        <title>Sphingomonas sp. strain MG17 Genome sequencing and assembly.</title>
        <authorList>
            <person name="Kim I."/>
        </authorList>
    </citation>
    <scope>NUCLEOTIDE SEQUENCE</scope>
    <source>
        <strain evidence="3">MG17</strain>
    </source>
</reference>
<dbReference type="SUPFAM" id="SSF56349">
    <property type="entry name" value="DNA breaking-rejoining enzymes"/>
    <property type="match status" value="1"/>
</dbReference>
<dbReference type="InterPro" id="IPR013762">
    <property type="entry name" value="Integrase-like_cat_sf"/>
</dbReference>
<feature type="region of interest" description="Disordered" evidence="2">
    <location>
        <begin position="1"/>
        <end position="47"/>
    </location>
</feature>
<evidence type="ECO:0000256" key="2">
    <source>
        <dbReference type="SAM" id="MobiDB-lite"/>
    </source>
</evidence>
<dbReference type="EMBL" id="JAMLDX010000016">
    <property type="protein sequence ID" value="MCP3732225.1"/>
    <property type="molecule type" value="Genomic_DNA"/>
</dbReference>
<comment type="caution">
    <text evidence="3">The sequence shown here is derived from an EMBL/GenBank/DDBJ whole genome shotgun (WGS) entry which is preliminary data.</text>
</comment>
<accession>A0A9X2HUI6</accession>
<dbReference type="GO" id="GO:0006310">
    <property type="term" value="P:DNA recombination"/>
    <property type="evidence" value="ECO:0007669"/>
    <property type="project" value="UniProtKB-KW"/>
</dbReference>
<evidence type="ECO:0000313" key="4">
    <source>
        <dbReference type="Proteomes" id="UP001139451"/>
    </source>
</evidence>
<feature type="compositionally biased region" description="Basic and acidic residues" evidence="2">
    <location>
        <begin position="30"/>
        <end position="39"/>
    </location>
</feature>
<evidence type="ECO:0000256" key="1">
    <source>
        <dbReference type="ARBA" id="ARBA00023172"/>
    </source>
</evidence>
<dbReference type="InterPro" id="IPR011010">
    <property type="entry name" value="DNA_brk_join_enz"/>
</dbReference>
<keyword evidence="4" id="KW-1185">Reference proteome</keyword>
<evidence type="ECO:0000313" key="3">
    <source>
        <dbReference type="EMBL" id="MCP3732225.1"/>
    </source>
</evidence>
<evidence type="ECO:0008006" key="5">
    <source>
        <dbReference type="Google" id="ProtNLM"/>
    </source>
</evidence>
<dbReference type="RefSeq" id="WP_254295484.1">
    <property type="nucleotide sequence ID" value="NZ_JAMLDX010000016.1"/>
</dbReference>
<gene>
    <name evidence="3" type="ORF">M9978_17530</name>
</gene>
<name>A0A9X2HUI6_9SPHN</name>
<dbReference type="Gene3D" id="1.10.443.10">
    <property type="entry name" value="Intergrase catalytic core"/>
    <property type="match status" value="1"/>
</dbReference>
<dbReference type="GO" id="GO:0015074">
    <property type="term" value="P:DNA integration"/>
    <property type="evidence" value="ECO:0007669"/>
    <property type="project" value="InterPro"/>
</dbReference>
<keyword evidence="1" id="KW-0233">DNA recombination</keyword>
<proteinExistence type="predicted"/>
<dbReference type="AlphaFoldDB" id="A0A9X2HUI6"/>
<sequence>MENIDAHRAATHAMQGPAEGGSGTPSRNAEPAKLRDAKSTKRPSYPRHATAELIRELSLVETLPHFANSTLAGPSVDPALLLRKVEVYSDWMSRHDAHPPSLGGGRWVSTNAVMGRIGHAGIKPTPEVRSAIVALGQKHGFSAINGRHNPECQIDRDLDQYAAVISARRKGPPRSAANTQAPCRIGCAHELGCAPIDIDGTAMKRLRMIMAEEESPGDVYYPTPDDMLPTVNQYRNPAVPQLLALGLSKYVDGLPADPLDPAKIDIAAVAYHCRVSVADITRFSEHMAQVEAARGDRPLIPHPAIAERRYTYRELVGYGRAERRADCGKNASPGQASRTSVSALKLFLATRHAGGDLSSIVPHDLEARVQRAILDRPEGAGSGWMAEMRRWIGWNAEVRASKPLPQPFATALRVLCLEAGASAVDLIKATSVTGAVRHWLAGETAPSLPMGPVLEKIDLFLGVPPGTLAGELSDEWRTRRFDASLFELDEDGGDAIKIGKRRSRHTRHLPLAFGQMSDDERRAILEDQHWSIVNQDTDFAKRQAVLSRDRYRLKKKQWPDVIKTTWEGMIPKQRTSVLRRPGEVIPPPVVDANGKRNTMRKDKWRKKTIEHREELLSSLFGYWTRKRKLAEDYVAGFQSRKIDFTPEAGLGIEMDRLHPVLFVFPDLISVFCHWRARRSGMETRGFVNILQLAAEFVRPETGPIWKEDMSEQLIEFKKWWDANPHDTPEGPVVLDIEPFLKNWQVAVEAAYKVLREDLYRVINGKLPKSRDPFMTVDEFVQHKRPLEHYMKGVRCLLDSKPHVAVSRHVHNRRKLMTLILVQTGLRTGTMMLTMSGRDPELREVEDEDGNVSWEILIKPERFKNFDSPFFAEGRPYQFTLEDEDDLYDLLREYLTYSRPYLLKGKKSDSLFVTQYGDPMDEENMRQDYHTITRLYFVKNEQTGTGAIKGAVSHGMHAVRHVIATHIMKVTGDPRLAAHAIQDMPRTAEKHYARFWPLDKLRHVVPVMKRARMAGLKKLAD</sequence>
<dbReference type="GO" id="GO:0003677">
    <property type="term" value="F:DNA binding"/>
    <property type="evidence" value="ECO:0007669"/>
    <property type="project" value="InterPro"/>
</dbReference>
<protein>
    <recommendedName>
        <fullName evidence="5">Phage integrase family protein</fullName>
    </recommendedName>
</protein>
<dbReference type="Proteomes" id="UP001139451">
    <property type="component" value="Unassembled WGS sequence"/>
</dbReference>